<dbReference type="GO" id="GO:0015171">
    <property type="term" value="F:amino acid transmembrane transporter activity"/>
    <property type="evidence" value="ECO:0007669"/>
    <property type="project" value="TreeGrafter"/>
</dbReference>
<evidence type="ECO:0000256" key="7">
    <source>
        <dbReference type="SAM" id="Phobius"/>
    </source>
</evidence>
<dbReference type="Pfam" id="PF01810">
    <property type="entry name" value="LysE"/>
    <property type="match status" value="1"/>
</dbReference>
<gene>
    <name evidence="8" type="ORF">D6S17_28140</name>
</gene>
<sequence length="207" mass="22567">MSISLFLAYIVSVMLLLLTPGPVIALVTGTAAVHGKSKALKTAFGTNAASLVLIFFASLMVTGLVSIDNSYLYVLGALGSVYIGYTSATNLIHIKWNSGNNTNIKKNKSGGFIHGFFTAISNPKDILFFASFFPQFIYITNNIKLSLTVLSVTWIFLDLSILSMYILAVSRFTSSKYSNLLDVISSLFLLFIAIMGFAYNINELVKI</sequence>
<feature type="transmembrane region" description="Helical" evidence="7">
    <location>
        <begin position="44"/>
        <end position="65"/>
    </location>
</feature>
<dbReference type="PANTHER" id="PTHR30086">
    <property type="entry name" value="ARGININE EXPORTER PROTEIN ARGO"/>
    <property type="match status" value="1"/>
</dbReference>
<feature type="transmembrane region" description="Helical" evidence="7">
    <location>
        <begin position="6"/>
        <end position="32"/>
    </location>
</feature>
<evidence type="ECO:0000256" key="6">
    <source>
        <dbReference type="ARBA" id="ARBA00023136"/>
    </source>
</evidence>
<keyword evidence="4" id="KW-0029">Amino-acid transport</keyword>
<keyword evidence="5 7" id="KW-1133">Transmembrane helix</keyword>
<name>A0A5X0ZGG3_SALEB</name>
<evidence type="ECO:0000313" key="8">
    <source>
        <dbReference type="EMBL" id="EBY8645321.1"/>
    </source>
</evidence>
<evidence type="ECO:0000256" key="3">
    <source>
        <dbReference type="ARBA" id="ARBA00022692"/>
    </source>
</evidence>
<accession>A0A5X0ZGG3</accession>
<evidence type="ECO:0000256" key="1">
    <source>
        <dbReference type="ARBA" id="ARBA00004651"/>
    </source>
</evidence>
<reference evidence="8" key="1">
    <citation type="submission" date="2018-09" db="EMBL/GenBank/DDBJ databases">
        <authorList>
            <person name="Ashton P.M."/>
            <person name="Dallman T."/>
            <person name="Nair S."/>
            <person name="De Pinna E."/>
            <person name="Peters T."/>
            <person name="Grant K."/>
        </authorList>
    </citation>
    <scope>NUCLEOTIDE SEQUENCE</scope>
    <source>
        <strain evidence="8">140692</strain>
    </source>
</reference>
<feature type="transmembrane region" description="Helical" evidence="7">
    <location>
        <begin position="180"/>
        <end position="201"/>
    </location>
</feature>
<dbReference type="EMBL" id="AAHPHN010000103">
    <property type="protein sequence ID" value="EBY8645321.1"/>
    <property type="molecule type" value="Genomic_DNA"/>
</dbReference>
<evidence type="ECO:0000256" key="5">
    <source>
        <dbReference type="ARBA" id="ARBA00022989"/>
    </source>
</evidence>
<keyword evidence="6 7" id="KW-0472">Membrane</keyword>
<feature type="transmembrane region" description="Helical" evidence="7">
    <location>
        <begin position="71"/>
        <end position="92"/>
    </location>
</feature>
<dbReference type="InterPro" id="IPR001123">
    <property type="entry name" value="LeuE-type"/>
</dbReference>
<keyword evidence="3 7" id="KW-0812">Transmembrane</keyword>
<organism evidence="8">
    <name type="scientific">Salmonella enterica subsp. enterica serovar Java</name>
    <dbReference type="NCBI Taxonomy" id="224729"/>
    <lineage>
        <taxon>Bacteria</taxon>
        <taxon>Pseudomonadati</taxon>
        <taxon>Pseudomonadota</taxon>
        <taxon>Gammaproteobacteria</taxon>
        <taxon>Enterobacterales</taxon>
        <taxon>Enterobacteriaceae</taxon>
        <taxon>Salmonella</taxon>
    </lineage>
</organism>
<keyword evidence="2" id="KW-1003">Cell membrane</keyword>
<evidence type="ECO:0000256" key="2">
    <source>
        <dbReference type="ARBA" id="ARBA00022475"/>
    </source>
</evidence>
<protein>
    <submittedName>
        <fullName evidence="8">LysE family translocator</fullName>
    </submittedName>
</protein>
<dbReference type="GO" id="GO:0005886">
    <property type="term" value="C:plasma membrane"/>
    <property type="evidence" value="ECO:0007669"/>
    <property type="project" value="UniProtKB-SubCell"/>
</dbReference>
<proteinExistence type="predicted"/>
<feature type="transmembrane region" description="Helical" evidence="7">
    <location>
        <begin position="145"/>
        <end position="168"/>
    </location>
</feature>
<comment type="caution">
    <text evidence="8">The sequence shown here is derived from an EMBL/GenBank/DDBJ whole genome shotgun (WGS) entry which is preliminary data.</text>
</comment>
<evidence type="ECO:0000256" key="4">
    <source>
        <dbReference type="ARBA" id="ARBA00022970"/>
    </source>
</evidence>
<dbReference type="AlphaFoldDB" id="A0A5X0ZGG3"/>
<dbReference type="PANTHER" id="PTHR30086:SF20">
    <property type="entry name" value="ARGININE EXPORTER PROTEIN ARGO-RELATED"/>
    <property type="match status" value="1"/>
</dbReference>
<keyword evidence="4" id="KW-0813">Transport</keyword>
<comment type="subcellular location">
    <subcellularLocation>
        <location evidence="1">Cell membrane</location>
        <topology evidence="1">Multi-pass membrane protein</topology>
    </subcellularLocation>
</comment>